<accession>A0A846JTS6</accession>
<dbReference type="Proteomes" id="UP000473681">
    <property type="component" value="Unassembled WGS sequence"/>
</dbReference>
<reference evidence="1 2" key="1">
    <citation type="submission" date="2019-04" db="EMBL/GenBank/DDBJ databases">
        <title>Genome sequencing of Clostridium botulinum Groups I-IV and Clostridium butyricum.</title>
        <authorList>
            <person name="Brunt J."/>
            <person name="Van Vliet A.H.M."/>
            <person name="Stringer S.C."/>
            <person name="Carter A.T."/>
            <person name="Peck M.W."/>
        </authorList>
    </citation>
    <scope>NUCLEOTIDE SEQUENCE [LARGE SCALE GENOMIC DNA]</scope>
    <source>
        <strain evidence="1 2">CB-K-33E</strain>
    </source>
</reference>
<gene>
    <name evidence="1" type="ORF">FDB51_15170</name>
</gene>
<name>A0A846JTS6_CLOBO</name>
<dbReference type="AlphaFoldDB" id="A0A846JTS6"/>
<protein>
    <submittedName>
        <fullName evidence="1">Uncharacterized protein</fullName>
    </submittedName>
</protein>
<comment type="caution">
    <text evidence="1">The sequence shown here is derived from an EMBL/GenBank/DDBJ whole genome shotgun (WGS) entry which is preliminary data.</text>
</comment>
<evidence type="ECO:0000313" key="2">
    <source>
        <dbReference type="Proteomes" id="UP000473681"/>
    </source>
</evidence>
<dbReference type="EMBL" id="SWVK01000023">
    <property type="protein sequence ID" value="NFN36424.1"/>
    <property type="molecule type" value="Genomic_DNA"/>
</dbReference>
<sequence>MELNKKSFMELIRRSSKNNIFKKINIVIWHGDSIEYSNAIYNELMFTCNEENYPQHLDECEDLDLNLYYGDTLEDNEKNLKEIYKIAKQFKRKIKTWIKGTWLEDIEIVIQEENI</sequence>
<organism evidence="1 2">
    <name type="scientific">Clostridium botulinum</name>
    <dbReference type="NCBI Taxonomy" id="1491"/>
    <lineage>
        <taxon>Bacteria</taxon>
        <taxon>Bacillati</taxon>
        <taxon>Bacillota</taxon>
        <taxon>Clostridia</taxon>
        <taxon>Eubacteriales</taxon>
        <taxon>Clostridiaceae</taxon>
        <taxon>Clostridium</taxon>
    </lineage>
</organism>
<proteinExistence type="predicted"/>
<evidence type="ECO:0000313" key="1">
    <source>
        <dbReference type="EMBL" id="NFN36424.1"/>
    </source>
</evidence>